<evidence type="ECO:0000256" key="5">
    <source>
        <dbReference type="ARBA" id="ARBA00023163"/>
    </source>
</evidence>
<dbReference type="GO" id="GO:0005829">
    <property type="term" value="C:cytosol"/>
    <property type="evidence" value="ECO:0007669"/>
    <property type="project" value="TreeGrafter"/>
</dbReference>
<dbReference type="GO" id="GO:0032993">
    <property type="term" value="C:protein-DNA complex"/>
    <property type="evidence" value="ECO:0007669"/>
    <property type="project" value="TreeGrafter"/>
</dbReference>
<dbReference type="PANTHER" id="PTHR48111:SF4">
    <property type="entry name" value="DNA-BINDING DUAL TRANSCRIPTIONAL REGULATOR OMPR"/>
    <property type="match status" value="1"/>
</dbReference>
<dbReference type="Gene3D" id="1.10.10.10">
    <property type="entry name" value="Winged helix-like DNA-binding domain superfamily/Winged helix DNA-binding domain"/>
    <property type="match status" value="1"/>
</dbReference>
<evidence type="ECO:0000256" key="7">
    <source>
        <dbReference type="PROSITE-ProRule" id="PRU01091"/>
    </source>
</evidence>
<organism evidence="11 12">
    <name type="scientific">Paraburkholderia phenazinium</name>
    <dbReference type="NCBI Taxonomy" id="60549"/>
    <lineage>
        <taxon>Bacteria</taxon>
        <taxon>Pseudomonadati</taxon>
        <taxon>Pseudomonadota</taxon>
        <taxon>Betaproteobacteria</taxon>
        <taxon>Burkholderiales</taxon>
        <taxon>Burkholderiaceae</taxon>
        <taxon>Paraburkholderia</taxon>
    </lineage>
</organism>
<evidence type="ECO:0000313" key="12">
    <source>
        <dbReference type="Proteomes" id="UP000184693"/>
    </source>
</evidence>
<dbReference type="GO" id="GO:0000156">
    <property type="term" value="F:phosphorelay response regulator activity"/>
    <property type="evidence" value="ECO:0007669"/>
    <property type="project" value="TreeGrafter"/>
</dbReference>
<dbReference type="PANTHER" id="PTHR48111">
    <property type="entry name" value="REGULATOR OF RPOS"/>
    <property type="match status" value="1"/>
</dbReference>
<dbReference type="InterPro" id="IPR001867">
    <property type="entry name" value="OmpR/PhoB-type_DNA-bd"/>
</dbReference>
<dbReference type="Gene3D" id="3.40.50.2300">
    <property type="match status" value="1"/>
</dbReference>
<dbReference type="AlphaFoldDB" id="A0A1N6KL52"/>
<feature type="domain" description="Response regulatory" evidence="9">
    <location>
        <begin position="4"/>
        <end position="118"/>
    </location>
</feature>
<dbReference type="PROSITE" id="PS51755">
    <property type="entry name" value="OMPR_PHOB"/>
    <property type="match status" value="1"/>
</dbReference>
<feature type="DNA-binding region" description="OmpR/PhoB-type" evidence="7">
    <location>
        <begin position="132"/>
        <end position="231"/>
    </location>
</feature>
<keyword evidence="4 7" id="KW-0238">DNA-binding</keyword>
<sequence length="268" mass="30523">MNMRLLVVEPDQAVRDELRAHFHREQIEMSVLYNATFLVRRVEQELPTAIVMRAELPVSEAHAALRRLRAAGYDMPVVMISKSADVIDKIIAFELGADDYLVEPFDVRELTVRLRTVVRRRASVVYAAPEIRERYSFGDWQIDFATRRLIKDDEEVDLRSSEFALLKVFAVNPLKIMSRPSLIALLGMRDTGQTERGLDVLVFRLRSVIEPDVGSPQYIQTVRGRGYIFVPCGDTGKGSEARDARSSRIKTPRIPASTEHAQMHEAWA</sequence>
<accession>A0A1N6KL52</accession>
<gene>
    <name evidence="11" type="ORF">SAMN05444168_7515</name>
</gene>
<feature type="domain" description="OmpR/PhoB-type" evidence="10">
    <location>
        <begin position="132"/>
        <end position="231"/>
    </location>
</feature>
<protein>
    <submittedName>
        <fullName evidence="11">Two-component system, OmpR family, phosphate regulon response regulator OmpR</fullName>
    </submittedName>
</protein>
<dbReference type="InterPro" id="IPR016032">
    <property type="entry name" value="Sig_transdc_resp-reg_C-effctor"/>
</dbReference>
<dbReference type="PROSITE" id="PS50110">
    <property type="entry name" value="RESPONSE_REGULATORY"/>
    <property type="match status" value="1"/>
</dbReference>
<dbReference type="CDD" id="cd00383">
    <property type="entry name" value="trans_reg_C"/>
    <property type="match status" value="1"/>
</dbReference>
<evidence type="ECO:0000313" key="11">
    <source>
        <dbReference type="EMBL" id="SIO57298.1"/>
    </source>
</evidence>
<name>A0A1N6KL52_9BURK</name>
<keyword evidence="1" id="KW-0597">Phosphoprotein</keyword>
<proteinExistence type="predicted"/>
<keyword evidence="5" id="KW-0804">Transcription</keyword>
<dbReference type="InterPro" id="IPR036388">
    <property type="entry name" value="WH-like_DNA-bd_sf"/>
</dbReference>
<evidence type="ECO:0000256" key="1">
    <source>
        <dbReference type="ARBA" id="ARBA00022553"/>
    </source>
</evidence>
<dbReference type="SUPFAM" id="SSF52172">
    <property type="entry name" value="CheY-like"/>
    <property type="match status" value="1"/>
</dbReference>
<evidence type="ECO:0000256" key="2">
    <source>
        <dbReference type="ARBA" id="ARBA00023012"/>
    </source>
</evidence>
<evidence type="ECO:0000256" key="3">
    <source>
        <dbReference type="ARBA" id="ARBA00023015"/>
    </source>
</evidence>
<dbReference type="SMART" id="SM00862">
    <property type="entry name" value="Trans_reg_C"/>
    <property type="match status" value="1"/>
</dbReference>
<dbReference type="Proteomes" id="UP000184693">
    <property type="component" value="Unassembled WGS sequence"/>
</dbReference>
<dbReference type="Pfam" id="PF00072">
    <property type="entry name" value="Response_reg"/>
    <property type="match status" value="1"/>
</dbReference>
<dbReference type="InterPro" id="IPR001789">
    <property type="entry name" value="Sig_transdc_resp-reg_receiver"/>
</dbReference>
<keyword evidence="3" id="KW-0805">Transcription regulation</keyword>
<dbReference type="EMBL" id="FSRM01000002">
    <property type="protein sequence ID" value="SIO57298.1"/>
    <property type="molecule type" value="Genomic_DNA"/>
</dbReference>
<evidence type="ECO:0000256" key="8">
    <source>
        <dbReference type="SAM" id="MobiDB-lite"/>
    </source>
</evidence>
<dbReference type="SUPFAM" id="SSF46894">
    <property type="entry name" value="C-terminal effector domain of the bipartite response regulators"/>
    <property type="match status" value="1"/>
</dbReference>
<reference evidence="11 12" key="1">
    <citation type="submission" date="2016-11" db="EMBL/GenBank/DDBJ databases">
        <authorList>
            <person name="Jaros S."/>
            <person name="Januszkiewicz K."/>
            <person name="Wedrychowicz H."/>
        </authorList>
    </citation>
    <scope>NUCLEOTIDE SEQUENCE [LARGE SCALE GENOMIC DNA]</scope>
    <source>
        <strain evidence="11 12">GAS86</strain>
    </source>
</reference>
<dbReference type="OrthoDB" id="9127546at2"/>
<evidence type="ECO:0000259" key="10">
    <source>
        <dbReference type="PROSITE" id="PS51755"/>
    </source>
</evidence>
<dbReference type="SMART" id="SM00448">
    <property type="entry name" value="REC"/>
    <property type="match status" value="1"/>
</dbReference>
<dbReference type="Pfam" id="PF00486">
    <property type="entry name" value="Trans_reg_C"/>
    <property type="match status" value="1"/>
</dbReference>
<dbReference type="InterPro" id="IPR039420">
    <property type="entry name" value="WalR-like"/>
</dbReference>
<evidence type="ECO:0000256" key="4">
    <source>
        <dbReference type="ARBA" id="ARBA00023125"/>
    </source>
</evidence>
<keyword evidence="2" id="KW-0902">Two-component regulatory system</keyword>
<evidence type="ECO:0000256" key="6">
    <source>
        <dbReference type="PROSITE-ProRule" id="PRU00169"/>
    </source>
</evidence>
<feature type="region of interest" description="Disordered" evidence="8">
    <location>
        <begin position="236"/>
        <end position="268"/>
    </location>
</feature>
<evidence type="ECO:0000259" key="9">
    <source>
        <dbReference type="PROSITE" id="PS50110"/>
    </source>
</evidence>
<dbReference type="Gene3D" id="6.10.250.690">
    <property type="match status" value="1"/>
</dbReference>
<dbReference type="GO" id="GO:0000976">
    <property type="term" value="F:transcription cis-regulatory region binding"/>
    <property type="evidence" value="ECO:0007669"/>
    <property type="project" value="TreeGrafter"/>
</dbReference>
<comment type="caution">
    <text evidence="6">Lacks conserved residue(s) required for the propagation of feature annotation.</text>
</comment>
<dbReference type="InterPro" id="IPR011006">
    <property type="entry name" value="CheY-like_superfamily"/>
</dbReference>
<dbReference type="GO" id="GO:0006355">
    <property type="term" value="P:regulation of DNA-templated transcription"/>
    <property type="evidence" value="ECO:0007669"/>
    <property type="project" value="InterPro"/>
</dbReference>
<dbReference type="RefSeq" id="WP_074269197.1">
    <property type="nucleotide sequence ID" value="NZ_FSRM01000002.1"/>
</dbReference>
<feature type="compositionally biased region" description="Basic and acidic residues" evidence="8">
    <location>
        <begin position="237"/>
        <end position="246"/>
    </location>
</feature>